<evidence type="ECO:0000256" key="1">
    <source>
        <dbReference type="ARBA" id="ARBA00008779"/>
    </source>
</evidence>
<dbReference type="PANTHER" id="PTHR42693">
    <property type="entry name" value="ARYLSULFATASE FAMILY MEMBER"/>
    <property type="match status" value="1"/>
</dbReference>
<evidence type="ECO:0000259" key="6">
    <source>
        <dbReference type="Pfam" id="PF00884"/>
    </source>
</evidence>
<dbReference type="GO" id="GO:0046872">
    <property type="term" value="F:metal ion binding"/>
    <property type="evidence" value="ECO:0007669"/>
    <property type="project" value="UniProtKB-KW"/>
</dbReference>
<keyword evidence="4" id="KW-0106">Calcium</keyword>
<dbReference type="EC" id="3.1.6.6" evidence="7"/>
<dbReference type="AlphaFoldDB" id="A0A0J1B4C0"/>
<evidence type="ECO:0000256" key="4">
    <source>
        <dbReference type="ARBA" id="ARBA00022837"/>
    </source>
</evidence>
<keyword evidence="5" id="KW-0732">Signal</keyword>
<comment type="similarity">
    <text evidence="1">Belongs to the sulfatase family.</text>
</comment>
<dbReference type="GO" id="GO:0004065">
    <property type="term" value="F:arylsulfatase activity"/>
    <property type="evidence" value="ECO:0007669"/>
    <property type="project" value="TreeGrafter"/>
</dbReference>
<evidence type="ECO:0000313" key="8">
    <source>
        <dbReference type="Proteomes" id="UP000036367"/>
    </source>
</evidence>
<proteinExistence type="inferred from homology"/>
<dbReference type="Pfam" id="PF00884">
    <property type="entry name" value="Sulfatase"/>
    <property type="match status" value="1"/>
</dbReference>
<dbReference type="OrthoDB" id="9783154at2"/>
<dbReference type="PROSITE" id="PS00523">
    <property type="entry name" value="SULFATASE_1"/>
    <property type="match status" value="1"/>
</dbReference>
<gene>
    <name evidence="7" type="ORF">RISK_006313</name>
</gene>
<sequence>MKTISLFASASVVLLACSVLPSPAASAADSNPADRPNVIVIMSDDQGVGDYGFMGNPIIRTPSLDQMRMQSGYLSRFYVSSVCAPTRASLMTGRYNYRTRCIDTYVGRAMMDPDEVTLAERLSKAGYQTGIFGKWHLGDNYPMRPMDQGFDESLIHRGGGIGQPSDPIGAEGKYTDPTLVHNGDEVAMEGYCTDIFFDAAIDFARKQTDSNEPFFTYIATNAPHGPFHDVPEELYQEYKQIDFSPILVNKLPAKRRVAEFDKLARISAMITNIDQNVGKLFASLDKLGIRENTIVLYLNDNGPNSRRFVGNMRGSKTQVDDGGIRSPLLFHWPAKVEPGDTSDVMLAHIDLMPTLLDACGVAVPESPGLDGKSFLPLLTGEMDDSQWETRSIAFQTHRGNVPQKFHHFAMHEHPWKLVHPSGFGKERFEGEPKFELYNLEDDPKQQNDLADKHPEIVQRLKEAYSNWFDDVSSTRPDNYAPPRIVIGTEHEPQTVLTRQDWRHSSGRPWAKNSTGFWLLDAPEEKRYEVELILTDKDHRGGTATLHLNDETHTFDVAPGERRGHVMEATIPAGPHTLSVTLSDSISAGVHQVFLTTQD</sequence>
<dbReference type="SUPFAM" id="SSF53649">
    <property type="entry name" value="Alkaline phosphatase-like"/>
    <property type="match status" value="1"/>
</dbReference>
<dbReference type="Gene3D" id="3.40.720.10">
    <property type="entry name" value="Alkaline Phosphatase, subunit A"/>
    <property type="match status" value="1"/>
</dbReference>
<evidence type="ECO:0000256" key="2">
    <source>
        <dbReference type="ARBA" id="ARBA00022723"/>
    </source>
</evidence>
<keyword evidence="8" id="KW-1185">Reference proteome</keyword>
<dbReference type="STRING" id="595434.RISK_006313"/>
<evidence type="ECO:0000256" key="5">
    <source>
        <dbReference type="SAM" id="SignalP"/>
    </source>
</evidence>
<comment type="caution">
    <text evidence="7">The sequence shown here is derived from an EMBL/GenBank/DDBJ whole genome shotgun (WGS) entry which is preliminary data.</text>
</comment>
<organism evidence="7 8">
    <name type="scientific">Rhodopirellula islandica</name>
    <dbReference type="NCBI Taxonomy" id="595434"/>
    <lineage>
        <taxon>Bacteria</taxon>
        <taxon>Pseudomonadati</taxon>
        <taxon>Planctomycetota</taxon>
        <taxon>Planctomycetia</taxon>
        <taxon>Pirellulales</taxon>
        <taxon>Pirellulaceae</taxon>
        <taxon>Rhodopirellula</taxon>
    </lineage>
</organism>
<dbReference type="InterPro" id="IPR024607">
    <property type="entry name" value="Sulfatase_CS"/>
</dbReference>
<dbReference type="PATRIC" id="fig|595434.4.peg.6002"/>
<protein>
    <submittedName>
        <fullName evidence="7">Choline-sulfatase</fullName>
        <ecNumber evidence="7">3.1.6.6</ecNumber>
    </submittedName>
</protein>
<dbReference type="FunFam" id="3.40.720.10:FF:000070">
    <property type="entry name" value="Arylsulfatase A"/>
    <property type="match status" value="1"/>
</dbReference>
<dbReference type="RefSeq" id="WP_047817173.1">
    <property type="nucleotide sequence ID" value="NZ_LECT01000052.1"/>
</dbReference>
<dbReference type="GO" id="GO:0047753">
    <property type="term" value="F:choline-sulfatase activity"/>
    <property type="evidence" value="ECO:0007669"/>
    <property type="project" value="UniProtKB-EC"/>
</dbReference>
<dbReference type="CDD" id="cd16146">
    <property type="entry name" value="ARS_like"/>
    <property type="match status" value="1"/>
</dbReference>
<feature type="domain" description="Sulfatase N-terminal" evidence="6">
    <location>
        <begin position="36"/>
        <end position="361"/>
    </location>
</feature>
<dbReference type="PANTHER" id="PTHR42693:SF53">
    <property type="entry name" value="ENDO-4-O-SULFATASE"/>
    <property type="match status" value="1"/>
</dbReference>
<feature type="chain" id="PRO_5005247821" evidence="5">
    <location>
        <begin position="28"/>
        <end position="598"/>
    </location>
</feature>
<dbReference type="InterPro" id="IPR000917">
    <property type="entry name" value="Sulfatase_N"/>
</dbReference>
<dbReference type="PROSITE" id="PS51257">
    <property type="entry name" value="PROKAR_LIPOPROTEIN"/>
    <property type="match status" value="1"/>
</dbReference>
<accession>A0A0J1B4C0</accession>
<evidence type="ECO:0000256" key="3">
    <source>
        <dbReference type="ARBA" id="ARBA00022801"/>
    </source>
</evidence>
<dbReference type="InterPro" id="IPR050738">
    <property type="entry name" value="Sulfatase"/>
</dbReference>
<dbReference type="FunFam" id="3.30.1120.10:FF:000016">
    <property type="entry name" value="Arylsulfatase A"/>
    <property type="match status" value="1"/>
</dbReference>
<dbReference type="InterPro" id="IPR017850">
    <property type="entry name" value="Alkaline_phosphatase_core_sf"/>
</dbReference>
<dbReference type="Gene3D" id="3.30.1120.10">
    <property type="match status" value="1"/>
</dbReference>
<keyword evidence="3 7" id="KW-0378">Hydrolase</keyword>
<dbReference type="Proteomes" id="UP000036367">
    <property type="component" value="Unassembled WGS sequence"/>
</dbReference>
<evidence type="ECO:0000313" key="7">
    <source>
        <dbReference type="EMBL" id="KLU01597.1"/>
    </source>
</evidence>
<name>A0A0J1B4C0_RHOIS</name>
<reference evidence="7" key="1">
    <citation type="submission" date="2015-05" db="EMBL/GenBank/DDBJ databases">
        <title>Permanent draft genome of Rhodopirellula islandicus K833.</title>
        <authorList>
            <person name="Kizina J."/>
            <person name="Richter M."/>
            <person name="Glockner F.O."/>
            <person name="Harder J."/>
        </authorList>
    </citation>
    <scope>NUCLEOTIDE SEQUENCE [LARGE SCALE GENOMIC DNA]</scope>
    <source>
        <strain evidence="7">K833</strain>
    </source>
</reference>
<dbReference type="EMBL" id="LECT01000052">
    <property type="protein sequence ID" value="KLU01597.1"/>
    <property type="molecule type" value="Genomic_DNA"/>
</dbReference>
<keyword evidence="2" id="KW-0479">Metal-binding</keyword>
<feature type="signal peptide" evidence="5">
    <location>
        <begin position="1"/>
        <end position="27"/>
    </location>
</feature>